<accession>A0A850DX68</accession>
<dbReference type="AlphaFoldDB" id="A0A850DX68"/>
<dbReference type="InterPro" id="IPR015421">
    <property type="entry name" value="PyrdxlP-dep_Trfase_major"/>
</dbReference>
<dbReference type="InterPro" id="IPR015422">
    <property type="entry name" value="PyrdxlP-dep_Trfase_small"/>
</dbReference>
<sequence>MDSFVDGTGYLAACTAGLPTLGTLTAQRADLDAWSRAATTPTGYGALVEQGRELFAGIVGVDRARVATGSQTSAMVAVVAASLPDGAEVVVPDGDFSSVVFPFLAQAHRGVRVRSVPLADLADAVRPGTRLVAWSAVQSASGVVTDPAPVLAAARAVGALTLCDLTQAAGVLPVDAAPYDVTVTHAYKWLCAPRGVAFATFSKRALAELRPVQAGWYAGADVWSSCYGPDMRLADDARRFDVSPAWQAWPGAVAALRHLASVDAASAWRHATGLADRLADALGRPRPGQAITTFPDPDGTALRALADAGVTASGRAGRLRLAFHLWNDAEDVDRVVAVLGGLGSFRPVERPLVHSVR</sequence>
<dbReference type="InterPro" id="IPR000192">
    <property type="entry name" value="Aminotrans_V_dom"/>
</dbReference>
<gene>
    <name evidence="2" type="ORF">HP467_11685</name>
</gene>
<evidence type="ECO:0000259" key="1">
    <source>
        <dbReference type="Pfam" id="PF00266"/>
    </source>
</evidence>
<dbReference type="SUPFAM" id="SSF53383">
    <property type="entry name" value="PLP-dependent transferases"/>
    <property type="match status" value="1"/>
</dbReference>
<protein>
    <submittedName>
        <fullName evidence="2">Aminotransferase class V-fold PLP-dependent enzyme</fullName>
    </submittedName>
</protein>
<dbReference type="Proteomes" id="UP000539146">
    <property type="component" value="Unassembled WGS sequence"/>
</dbReference>
<dbReference type="InterPro" id="IPR015424">
    <property type="entry name" value="PyrdxlP-dep_Trfase"/>
</dbReference>
<keyword evidence="2" id="KW-0032">Aminotransferase</keyword>
<evidence type="ECO:0000313" key="2">
    <source>
        <dbReference type="EMBL" id="NUU28770.1"/>
    </source>
</evidence>
<feature type="domain" description="Aminotransferase class V" evidence="1">
    <location>
        <begin position="46"/>
        <end position="282"/>
    </location>
</feature>
<keyword evidence="2" id="KW-0808">Transferase</keyword>
<dbReference type="RefSeq" id="WP_175326282.1">
    <property type="nucleotide sequence ID" value="NZ_BAAAWP010000001.1"/>
</dbReference>
<dbReference type="Pfam" id="PF00266">
    <property type="entry name" value="Aminotran_5"/>
    <property type="match status" value="1"/>
</dbReference>
<comment type="caution">
    <text evidence="2">The sequence shown here is derived from an EMBL/GenBank/DDBJ whole genome shotgun (WGS) entry which is preliminary data.</text>
</comment>
<dbReference type="EMBL" id="JABMCG010000112">
    <property type="protein sequence ID" value="NUU28770.1"/>
    <property type="molecule type" value="Genomic_DNA"/>
</dbReference>
<reference evidence="2 3" key="1">
    <citation type="submission" date="2020-05" db="EMBL/GenBank/DDBJ databases">
        <title>Genome Sequencing of Type Strains.</title>
        <authorList>
            <person name="Lemaire J.F."/>
            <person name="Inderbitzin P."/>
            <person name="Gregorio O.A."/>
            <person name="Collins S.B."/>
            <person name="Wespe N."/>
            <person name="Knight-Connoni V."/>
        </authorList>
    </citation>
    <scope>NUCLEOTIDE SEQUENCE [LARGE SCALE GENOMIC DNA]</scope>
    <source>
        <strain evidence="2 3">DSM 20512</strain>
    </source>
</reference>
<dbReference type="PANTHER" id="PTHR43586:SF21">
    <property type="entry name" value="PYRIDOXAL PHOSPHATE (PLP)-DEPENDENT ASPARTATE AMINOTRANSFERASE SUPERFAMILY"/>
    <property type="match status" value="1"/>
</dbReference>
<proteinExistence type="predicted"/>
<organism evidence="2 3">
    <name type="scientific">Curtobacterium citreum</name>
    <dbReference type="NCBI Taxonomy" id="2036"/>
    <lineage>
        <taxon>Bacteria</taxon>
        <taxon>Bacillati</taxon>
        <taxon>Actinomycetota</taxon>
        <taxon>Actinomycetes</taxon>
        <taxon>Micrococcales</taxon>
        <taxon>Microbacteriaceae</taxon>
        <taxon>Curtobacterium</taxon>
    </lineage>
</organism>
<dbReference type="Gene3D" id="3.40.640.10">
    <property type="entry name" value="Type I PLP-dependent aspartate aminotransferase-like (Major domain)"/>
    <property type="match status" value="1"/>
</dbReference>
<dbReference type="PANTHER" id="PTHR43586">
    <property type="entry name" value="CYSTEINE DESULFURASE"/>
    <property type="match status" value="1"/>
</dbReference>
<name>A0A850DX68_9MICO</name>
<dbReference type="GO" id="GO:0008483">
    <property type="term" value="F:transaminase activity"/>
    <property type="evidence" value="ECO:0007669"/>
    <property type="project" value="UniProtKB-KW"/>
</dbReference>
<evidence type="ECO:0000313" key="3">
    <source>
        <dbReference type="Proteomes" id="UP000539146"/>
    </source>
</evidence>
<dbReference type="Gene3D" id="3.90.1150.10">
    <property type="entry name" value="Aspartate Aminotransferase, domain 1"/>
    <property type="match status" value="1"/>
</dbReference>